<sequence length="549" mass="60097">MRKSVNKMVGFRVAAAFASVLLFSVVMTINILSIERSEKLNSQVNALLDRAQKAEVAHYKWATNLSNALYVGTEFTGSTDPTGCVLGQWIYGEEGTDDEEILNLREQLKPLHEELHQSAVDVLELLETDKEQAQNYYQETIQSNLGVLVGLLDEVVERGGVLREKSQKSMQVTLVFMHTTSIVGLTLALVCLISLVLYVLKQVVKPILMLTEKTLPLKEGHLKLDLDYDVDDEIGDLTRTLKESMEQIRQYVEEINRMMYQVSTGDFNVACSVPFIGDFYSIEKSMESFTASLSEAISNINRAEDSVFGHAEHLSGGAQLLAQGAIDQAAAVEELYATLDELSNSAKQNIEMAASVKESAQLTREQVSLSGREMEQLVSAMADISDSSKEIGRIISTIEDIAFKTNILSLNAAVEATRAGEAGRGFTVVSSEVRNLAARSNEAAQATRELIGNAVRAAEKGNQIVERVSETLQKTLELVQESNESIGVITDAVHAEAIAISQVTEGLGQISAVVETNSASSQESATVSTELFEQVRLLQDQTSRFQLKS</sequence>
<organism evidence="7 8">
    <name type="scientific">Parablautia muri</name>
    <dbReference type="NCBI Taxonomy" id="2320879"/>
    <lineage>
        <taxon>Bacteria</taxon>
        <taxon>Bacillati</taxon>
        <taxon>Bacillota</taxon>
        <taxon>Clostridia</taxon>
        <taxon>Lachnospirales</taxon>
        <taxon>Lachnospiraceae</taxon>
        <taxon>Parablautia</taxon>
    </lineage>
</organism>
<protein>
    <submittedName>
        <fullName evidence="7">HAMP domain-containing protein</fullName>
    </submittedName>
</protein>
<gene>
    <name evidence="7" type="ORF">D5281_14915</name>
</gene>
<dbReference type="PROSITE" id="PS50885">
    <property type="entry name" value="HAMP"/>
    <property type="match status" value="1"/>
</dbReference>
<keyword evidence="3" id="KW-0807">Transducer</keyword>
<proteinExistence type="inferred from homology"/>
<keyword evidence="4" id="KW-1133">Transmembrane helix</keyword>
<dbReference type="SUPFAM" id="SSF58104">
    <property type="entry name" value="Methyl-accepting chemotaxis protein (MCP) signaling domain"/>
    <property type="match status" value="1"/>
</dbReference>
<accession>A0A9X5GUA5</accession>
<name>A0A9X5GUA5_9FIRM</name>
<keyword evidence="4" id="KW-0472">Membrane</keyword>
<evidence type="ECO:0000256" key="3">
    <source>
        <dbReference type="PROSITE-ProRule" id="PRU00284"/>
    </source>
</evidence>
<dbReference type="GO" id="GO:0004888">
    <property type="term" value="F:transmembrane signaling receptor activity"/>
    <property type="evidence" value="ECO:0007669"/>
    <property type="project" value="TreeGrafter"/>
</dbReference>
<keyword evidence="1" id="KW-0145">Chemotaxis</keyword>
<dbReference type="Pfam" id="PF00015">
    <property type="entry name" value="MCPsignal"/>
    <property type="match status" value="1"/>
</dbReference>
<dbReference type="Proteomes" id="UP001154420">
    <property type="component" value="Unassembled WGS sequence"/>
</dbReference>
<dbReference type="SMART" id="SM00304">
    <property type="entry name" value="HAMP"/>
    <property type="match status" value="1"/>
</dbReference>
<evidence type="ECO:0000256" key="2">
    <source>
        <dbReference type="ARBA" id="ARBA00029447"/>
    </source>
</evidence>
<dbReference type="GO" id="GO:0007165">
    <property type="term" value="P:signal transduction"/>
    <property type="evidence" value="ECO:0007669"/>
    <property type="project" value="UniProtKB-KW"/>
</dbReference>
<dbReference type="Gene3D" id="1.10.287.950">
    <property type="entry name" value="Methyl-accepting chemotaxis protein"/>
    <property type="match status" value="1"/>
</dbReference>
<dbReference type="GO" id="GO:0005886">
    <property type="term" value="C:plasma membrane"/>
    <property type="evidence" value="ECO:0007669"/>
    <property type="project" value="TreeGrafter"/>
</dbReference>
<dbReference type="EMBL" id="QZDT01000025">
    <property type="protein sequence ID" value="NBJ93852.1"/>
    <property type="molecule type" value="Genomic_DNA"/>
</dbReference>
<evidence type="ECO:0000259" key="5">
    <source>
        <dbReference type="PROSITE" id="PS50111"/>
    </source>
</evidence>
<evidence type="ECO:0000256" key="1">
    <source>
        <dbReference type="ARBA" id="ARBA00022500"/>
    </source>
</evidence>
<keyword evidence="4" id="KW-0812">Transmembrane</keyword>
<dbReference type="Gene3D" id="1.20.120.30">
    <property type="entry name" value="Aspartate receptor, ligand-binding domain"/>
    <property type="match status" value="1"/>
</dbReference>
<dbReference type="RefSeq" id="WP_160560908.1">
    <property type="nucleotide sequence ID" value="NZ_QZDT01000025.1"/>
</dbReference>
<evidence type="ECO:0000313" key="8">
    <source>
        <dbReference type="Proteomes" id="UP001154420"/>
    </source>
</evidence>
<reference evidence="7" key="1">
    <citation type="submission" date="2018-09" db="EMBL/GenBank/DDBJ databases">
        <title>Murine metabolic-syndrome-specific gut microbial biobank.</title>
        <authorList>
            <person name="Liu C."/>
        </authorList>
    </citation>
    <scope>NUCLEOTIDE SEQUENCE</scope>
    <source>
        <strain evidence="7">D42-62</strain>
    </source>
</reference>
<dbReference type="SMART" id="SM00283">
    <property type="entry name" value="MA"/>
    <property type="match status" value="1"/>
</dbReference>
<dbReference type="InterPro" id="IPR003660">
    <property type="entry name" value="HAMP_dom"/>
</dbReference>
<dbReference type="GO" id="GO:0006935">
    <property type="term" value="P:chemotaxis"/>
    <property type="evidence" value="ECO:0007669"/>
    <property type="project" value="UniProtKB-KW"/>
</dbReference>
<feature type="transmembrane region" description="Helical" evidence="4">
    <location>
        <begin position="175"/>
        <end position="200"/>
    </location>
</feature>
<comment type="caution">
    <text evidence="7">The sequence shown here is derived from an EMBL/GenBank/DDBJ whole genome shotgun (WGS) entry which is preliminary data.</text>
</comment>
<dbReference type="PANTHER" id="PTHR43531:SF11">
    <property type="entry name" value="METHYL-ACCEPTING CHEMOTAXIS PROTEIN 3"/>
    <property type="match status" value="1"/>
</dbReference>
<dbReference type="PROSITE" id="PS50111">
    <property type="entry name" value="CHEMOTAXIS_TRANSDUC_2"/>
    <property type="match status" value="1"/>
</dbReference>
<dbReference type="InterPro" id="IPR004089">
    <property type="entry name" value="MCPsignal_dom"/>
</dbReference>
<dbReference type="AlphaFoldDB" id="A0A9X5GUA5"/>
<comment type="similarity">
    <text evidence="2">Belongs to the methyl-accepting chemotaxis (MCP) protein family.</text>
</comment>
<dbReference type="Pfam" id="PF13682">
    <property type="entry name" value="CZB"/>
    <property type="match status" value="1"/>
</dbReference>
<evidence type="ECO:0000259" key="6">
    <source>
        <dbReference type="PROSITE" id="PS50885"/>
    </source>
</evidence>
<dbReference type="CDD" id="cd11386">
    <property type="entry name" value="MCP_signal"/>
    <property type="match status" value="1"/>
</dbReference>
<dbReference type="Gene3D" id="6.10.340.10">
    <property type="match status" value="1"/>
</dbReference>
<dbReference type="PANTHER" id="PTHR43531">
    <property type="entry name" value="PROTEIN ICFG"/>
    <property type="match status" value="1"/>
</dbReference>
<dbReference type="OrthoDB" id="1862723at2"/>
<dbReference type="Pfam" id="PF00672">
    <property type="entry name" value="HAMP"/>
    <property type="match status" value="1"/>
</dbReference>
<dbReference type="InterPro" id="IPR051310">
    <property type="entry name" value="MCP_chemotaxis"/>
</dbReference>
<evidence type="ECO:0000256" key="4">
    <source>
        <dbReference type="SAM" id="Phobius"/>
    </source>
</evidence>
<dbReference type="InterPro" id="IPR025991">
    <property type="entry name" value="Chemoreceptor_zinc-bind_dom"/>
</dbReference>
<keyword evidence="8" id="KW-1185">Reference proteome</keyword>
<feature type="domain" description="HAMP" evidence="6">
    <location>
        <begin position="201"/>
        <end position="253"/>
    </location>
</feature>
<feature type="domain" description="Methyl-accepting transducer" evidence="5">
    <location>
        <begin position="303"/>
        <end position="532"/>
    </location>
</feature>
<evidence type="ECO:0000313" key="7">
    <source>
        <dbReference type="EMBL" id="NBJ93852.1"/>
    </source>
</evidence>